<reference evidence="2" key="1">
    <citation type="journal article" date="2020" name="Nat. Commun.">
        <title>Genome assembly of wild tea tree DASZ reveals pedigree and selection history of tea varieties.</title>
        <authorList>
            <person name="Zhang W."/>
            <person name="Zhang Y."/>
            <person name="Qiu H."/>
            <person name="Guo Y."/>
            <person name="Wan H."/>
            <person name="Zhang X."/>
            <person name="Scossa F."/>
            <person name="Alseekh S."/>
            <person name="Zhang Q."/>
            <person name="Wang P."/>
            <person name="Xu L."/>
            <person name="Schmidt M.H."/>
            <person name="Jia X."/>
            <person name="Li D."/>
            <person name="Zhu A."/>
            <person name="Guo F."/>
            <person name="Chen W."/>
            <person name="Ni D."/>
            <person name="Usadel B."/>
            <person name="Fernie A.R."/>
            <person name="Wen W."/>
        </authorList>
    </citation>
    <scope>NUCLEOTIDE SEQUENCE [LARGE SCALE GENOMIC DNA]</scope>
    <source>
        <strain evidence="2">cv. G240</strain>
    </source>
</reference>
<comment type="caution">
    <text evidence="1">The sequence shown here is derived from an EMBL/GenBank/DDBJ whole genome shotgun (WGS) entry which is preliminary data.</text>
</comment>
<name>A0A7J7FYK9_CAMSI</name>
<evidence type="ECO:0000313" key="1">
    <source>
        <dbReference type="EMBL" id="KAF5932678.1"/>
    </source>
</evidence>
<dbReference type="EMBL" id="JACBKZ010000014">
    <property type="protein sequence ID" value="KAF5932678.1"/>
    <property type="molecule type" value="Genomic_DNA"/>
</dbReference>
<evidence type="ECO:0000313" key="2">
    <source>
        <dbReference type="Proteomes" id="UP000593564"/>
    </source>
</evidence>
<proteinExistence type="predicted"/>
<dbReference type="Proteomes" id="UP000593564">
    <property type="component" value="Unassembled WGS sequence"/>
</dbReference>
<organism evidence="1 2">
    <name type="scientific">Camellia sinensis</name>
    <name type="common">Tea plant</name>
    <name type="synonym">Thea sinensis</name>
    <dbReference type="NCBI Taxonomy" id="4442"/>
    <lineage>
        <taxon>Eukaryota</taxon>
        <taxon>Viridiplantae</taxon>
        <taxon>Streptophyta</taxon>
        <taxon>Embryophyta</taxon>
        <taxon>Tracheophyta</taxon>
        <taxon>Spermatophyta</taxon>
        <taxon>Magnoliopsida</taxon>
        <taxon>eudicotyledons</taxon>
        <taxon>Gunneridae</taxon>
        <taxon>Pentapetalae</taxon>
        <taxon>asterids</taxon>
        <taxon>Ericales</taxon>
        <taxon>Theaceae</taxon>
        <taxon>Camellia</taxon>
    </lineage>
</organism>
<reference evidence="1 2" key="2">
    <citation type="submission" date="2020-07" db="EMBL/GenBank/DDBJ databases">
        <title>Genome assembly of wild tea tree DASZ reveals pedigree and selection history of tea varieties.</title>
        <authorList>
            <person name="Zhang W."/>
        </authorList>
    </citation>
    <scope>NUCLEOTIDE SEQUENCE [LARGE SCALE GENOMIC DNA]</scope>
    <source>
        <strain evidence="2">cv. G240</strain>
        <tissue evidence="1">Leaf</tissue>
    </source>
</reference>
<accession>A0A7J7FYK9</accession>
<keyword evidence="2" id="KW-1185">Reference proteome</keyword>
<sequence length="94" mass="10977">MPQFDIGTRSHVFHFESQEMCPTLKEFQALMESWCGKAIMPQPRFGHAQALGRKCRLSMHKAWSLAYDRELDMPGLVHRFSTIGDRSDLLWRSH</sequence>
<protein>
    <submittedName>
        <fullName evidence="1">Uncharacterized protein</fullName>
    </submittedName>
</protein>
<gene>
    <name evidence="1" type="ORF">HYC85_028849</name>
</gene>
<dbReference type="AlphaFoldDB" id="A0A7J7FYK9"/>